<dbReference type="SUPFAM" id="SSF48576">
    <property type="entry name" value="Terpenoid synthases"/>
    <property type="match status" value="1"/>
</dbReference>
<protein>
    <recommendedName>
        <fullName evidence="2">Terpene synthase</fullName>
        <ecNumber evidence="2">4.2.3.-</ecNumber>
    </recommendedName>
</protein>
<reference evidence="3 4" key="1">
    <citation type="submission" date="2021-03" db="EMBL/GenBank/DDBJ databases">
        <title>Complete genome of Streptomyces formicae strain 1H-GS9 (DSM 100524).</title>
        <authorList>
            <person name="Atanasov K.E."/>
            <person name="Altabella T."/>
            <person name="Ferrer A."/>
        </authorList>
    </citation>
    <scope>NUCLEOTIDE SEQUENCE [LARGE SCALE GENOMIC DNA]</scope>
    <source>
        <strain evidence="3 4">1H-GS9</strain>
    </source>
</reference>
<dbReference type="RefSeq" id="WP_242329552.1">
    <property type="nucleotide sequence ID" value="NZ_CP071872.1"/>
</dbReference>
<keyword evidence="2" id="KW-0479">Metal-binding</keyword>
<name>A0ABY3WJQ1_9ACTN</name>
<dbReference type="Proteomes" id="UP000828924">
    <property type="component" value="Chromosome"/>
</dbReference>
<dbReference type="InterPro" id="IPR008949">
    <property type="entry name" value="Isoprenoid_synthase_dom_sf"/>
</dbReference>
<dbReference type="Pfam" id="PF19086">
    <property type="entry name" value="Terpene_syn_C_2"/>
    <property type="match status" value="1"/>
</dbReference>
<dbReference type="EMBL" id="CP071872">
    <property type="protein sequence ID" value="UNM11007.1"/>
    <property type="molecule type" value="Genomic_DNA"/>
</dbReference>
<dbReference type="PANTHER" id="PTHR35201:SF4">
    <property type="entry name" value="BETA-PINACENE SYNTHASE-RELATED"/>
    <property type="match status" value="1"/>
</dbReference>
<organism evidence="3 4">
    <name type="scientific">Streptomyces formicae</name>
    <dbReference type="NCBI Taxonomy" id="1616117"/>
    <lineage>
        <taxon>Bacteria</taxon>
        <taxon>Bacillati</taxon>
        <taxon>Actinomycetota</taxon>
        <taxon>Actinomycetes</taxon>
        <taxon>Kitasatosporales</taxon>
        <taxon>Streptomycetaceae</taxon>
        <taxon>Streptomyces</taxon>
    </lineage>
</organism>
<accession>A0ABY3WJQ1</accession>
<evidence type="ECO:0000313" key="3">
    <source>
        <dbReference type="EMBL" id="UNM11007.1"/>
    </source>
</evidence>
<keyword evidence="4" id="KW-1185">Reference proteome</keyword>
<dbReference type="SFLD" id="SFLDS00005">
    <property type="entry name" value="Isoprenoid_Synthase_Type_I"/>
    <property type="match status" value="1"/>
</dbReference>
<keyword evidence="1 2" id="KW-0456">Lyase</keyword>
<dbReference type="InterPro" id="IPR034686">
    <property type="entry name" value="Terpene_cyclase-like_2"/>
</dbReference>
<dbReference type="Gene3D" id="1.10.600.10">
    <property type="entry name" value="Farnesyl Diphosphate Synthase"/>
    <property type="match status" value="1"/>
</dbReference>
<sequence>MTAEEFAFYCPIPAAVHPLASQAQAATEEWLRRFRLSTDEDTRSQLAAAKTGILAAYIVPDCSPQWLQLMSDLGTWLFAFDDECDLGPAKCSPAVLSHMAWRIQYAIAHPPSPVSPTDRYALALRDIRDRLDTLTSPDIVQRFVEGMRAFFLTEITKTGFAARGTTPTFEDYLTTRGFDCNAMVFPLLWGALHTNTPSVDDARLLRLQHVTAALINWDNDILSHAKEEAESGNGSNLIDMVRSHTRSSPRQALVESLALRNQAMRLFCSLRDELLPDATPELGSCLTALAHYVQGNLRWHRESNRYHDPARRRAASSSYAITNLEPPHVDPPDLPSISWWWNPT</sequence>
<evidence type="ECO:0000313" key="4">
    <source>
        <dbReference type="Proteomes" id="UP000828924"/>
    </source>
</evidence>
<proteinExistence type="inferred from homology"/>
<gene>
    <name evidence="3" type="ORF">J4032_05290</name>
</gene>
<dbReference type="EC" id="4.2.3.-" evidence="2"/>
<comment type="similarity">
    <text evidence="2">Belongs to the terpene synthase family.</text>
</comment>
<dbReference type="PANTHER" id="PTHR35201">
    <property type="entry name" value="TERPENE SYNTHASE"/>
    <property type="match status" value="1"/>
</dbReference>
<keyword evidence="2" id="KW-0460">Magnesium</keyword>
<evidence type="ECO:0000256" key="1">
    <source>
        <dbReference type="ARBA" id="ARBA00023239"/>
    </source>
</evidence>
<comment type="cofactor">
    <cofactor evidence="2">
        <name>Mg(2+)</name>
        <dbReference type="ChEBI" id="CHEBI:18420"/>
    </cofactor>
</comment>
<dbReference type="SFLD" id="SFLDG01020">
    <property type="entry name" value="Terpene_Cyclase_Like_2"/>
    <property type="match status" value="1"/>
</dbReference>
<evidence type="ECO:0000256" key="2">
    <source>
        <dbReference type="RuleBase" id="RU366034"/>
    </source>
</evidence>